<dbReference type="AlphaFoldDB" id="A0A2P2ECH7"/>
<evidence type="ECO:0000313" key="2">
    <source>
        <dbReference type="Proteomes" id="UP000245086"/>
    </source>
</evidence>
<dbReference type="InterPro" id="IPR050772">
    <property type="entry name" value="Hydratase-Decarb/MhpD_sf"/>
</dbReference>
<evidence type="ECO:0008006" key="3">
    <source>
        <dbReference type="Google" id="ProtNLM"/>
    </source>
</evidence>
<keyword evidence="2" id="KW-1185">Reference proteome</keyword>
<dbReference type="InterPro" id="IPR036663">
    <property type="entry name" value="Fumarylacetoacetase_C_sf"/>
</dbReference>
<gene>
    <name evidence="1" type="ORF">PbB2_02455</name>
</gene>
<dbReference type="PANTHER" id="PTHR30143">
    <property type="entry name" value="ACID HYDRATASE"/>
    <property type="match status" value="1"/>
</dbReference>
<name>A0A2P2ECH7_9PROT</name>
<reference evidence="1 2" key="1">
    <citation type="journal article" date="2018" name="Genome Announc.">
        <title>Draft Genome Sequence of "Candidatus Phycosocius bacilliformis," an Alphaproteobacterial Ectosymbiont of the Hydrocarbon-Producing Green Alga Botryococcus braunii.</title>
        <authorList>
            <person name="Tanabe Y."/>
            <person name="Yamaguchi H."/>
            <person name="Watanabe M.M."/>
        </authorList>
    </citation>
    <scope>NUCLEOTIDE SEQUENCE [LARGE SCALE GENOMIC DNA]</scope>
    <source>
        <strain evidence="1 2">BOTRYCO-2</strain>
    </source>
</reference>
<comment type="caution">
    <text evidence="1">The sequence shown here is derived from an EMBL/GenBank/DDBJ whole genome shotgun (WGS) entry which is preliminary data.</text>
</comment>
<dbReference type="OrthoDB" id="9792137at2"/>
<dbReference type="RefSeq" id="WP_108985613.1">
    <property type="nucleotide sequence ID" value="NZ_BFBR01000007.1"/>
</dbReference>
<evidence type="ECO:0000313" key="1">
    <source>
        <dbReference type="EMBL" id="GBF58767.1"/>
    </source>
</evidence>
<organism evidence="1 2">
    <name type="scientific">Candidatus Phycosocius bacilliformis</name>
    <dbReference type="NCBI Taxonomy" id="1445552"/>
    <lineage>
        <taxon>Bacteria</taxon>
        <taxon>Pseudomonadati</taxon>
        <taxon>Pseudomonadota</taxon>
        <taxon>Alphaproteobacteria</taxon>
        <taxon>Caulobacterales</taxon>
        <taxon>Caulobacterales incertae sedis</taxon>
        <taxon>Candidatus Phycosocius</taxon>
    </lineage>
</organism>
<protein>
    <recommendedName>
        <fullName evidence="3">2-keto-4-pentenoate hydratase</fullName>
    </recommendedName>
</protein>
<accession>A0A2P2ECH7</accession>
<dbReference type="PANTHER" id="PTHR30143:SF0">
    <property type="entry name" value="2-KETO-4-PENTENOATE HYDRATASE"/>
    <property type="match status" value="1"/>
</dbReference>
<dbReference type="GO" id="GO:0005737">
    <property type="term" value="C:cytoplasm"/>
    <property type="evidence" value="ECO:0007669"/>
    <property type="project" value="TreeGrafter"/>
</dbReference>
<sequence length="279" mass="29743">MLQTGQTIQEPDSIPSAIAERFRIARLNRTPLATFPGPMPTALADSYRIQDVAIATWPDQLIGWKVGRILGELVDVYGTDRLIGPIFAKSLSRIEAREEAKFAAIEHGFCAVEGEYVFELSDDADPAKTNYDAHTALELVGNLWTGIELAGSPLATINELGPTVVVSDFGNNWGLILGQPVDNWRVRLHGLACKVSINDHLVGQGDVTAFPGGITQSLVFALNCAAARGLPLTRGMLVSTGAVSGVHDLLPGQHAVADFGPDGTLACHWPLTSLEGIPS</sequence>
<dbReference type="Proteomes" id="UP000245086">
    <property type="component" value="Unassembled WGS sequence"/>
</dbReference>
<dbReference type="GO" id="GO:0008684">
    <property type="term" value="F:2-oxopent-4-enoate hydratase activity"/>
    <property type="evidence" value="ECO:0007669"/>
    <property type="project" value="TreeGrafter"/>
</dbReference>
<proteinExistence type="predicted"/>
<dbReference type="EMBL" id="BFBR01000007">
    <property type="protein sequence ID" value="GBF58767.1"/>
    <property type="molecule type" value="Genomic_DNA"/>
</dbReference>
<dbReference type="Gene3D" id="3.90.850.10">
    <property type="entry name" value="Fumarylacetoacetase-like, C-terminal domain"/>
    <property type="match status" value="1"/>
</dbReference>
<dbReference type="SUPFAM" id="SSF56529">
    <property type="entry name" value="FAH"/>
    <property type="match status" value="1"/>
</dbReference>